<organism evidence="3">
    <name type="scientific">Perkinsus marinus (strain ATCC 50983 / TXsc)</name>
    <dbReference type="NCBI Taxonomy" id="423536"/>
    <lineage>
        <taxon>Eukaryota</taxon>
        <taxon>Sar</taxon>
        <taxon>Alveolata</taxon>
        <taxon>Perkinsozoa</taxon>
        <taxon>Perkinsea</taxon>
        <taxon>Perkinsida</taxon>
        <taxon>Perkinsidae</taxon>
        <taxon>Perkinsus</taxon>
    </lineage>
</organism>
<dbReference type="AlphaFoldDB" id="C5L684"/>
<reference evidence="2 3" key="1">
    <citation type="submission" date="2008-07" db="EMBL/GenBank/DDBJ databases">
        <authorList>
            <person name="El-Sayed N."/>
            <person name="Caler E."/>
            <person name="Inman J."/>
            <person name="Amedeo P."/>
            <person name="Hass B."/>
            <person name="Wortman J."/>
        </authorList>
    </citation>
    <scope>NUCLEOTIDE SEQUENCE [LARGE SCALE GENOMIC DNA]</scope>
    <source>
        <strain evidence="3">ATCC 50983 / TXsc</strain>
    </source>
</reference>
<evidence type="ECO:0000313" key="3">
    <source>
        <dbReference type="Proteomes" id="UP000007800"/>
    </source>
</evidence>
<proteinExistence type="predicted"/>
<gene>
    <name evidence="2" type="ORF">Pmar_PMAR029000</name>
</gene>
<dbReference type="GeneID" id="9042431"/>
<name>C5L684_PERM5</name>
<dbReference type="EMBL" id="GG679756">
    <property type="protein sequence ID" value="EER07711.1"/>
    <property type="molecule type" value="Genomic_DNA"/>
</dbReference>
<dbReference type="OrthoDB" id="410307at2759"/>
<dbReference type="Proteomes" id="UP000007800">
    <property type="component" value="Unassembled WGS sequence"/>
</dbReference>
<dbReference type="RefSeq" id="XP_002775895.1">
    <property type="nucleotide sequence ID" value="XM_002775849.1"/>
</dbReference>
<evidence type="ECO:0000256" key="1">
    <source>
        <dbReference type="SAM" id="MobiDB-lite"/>
    </source>
</evidence>
<accession>C5L684</accession>
<dbReference type="InParanoid" id="C5L684"/>
<dbReference type="OMA" id="THSACWI"/>
<keyword evidence="3" id="KW-1185">Reference proteome</keyword>
<evidence type="ECO:0000313" key="2">
    <source>
        <dbReference type="EMBL" id="EER07711.1"/>
    </source>
</evidence>
<sequence length="204" mass="21986">MGFIRLSYRPLGRCFYAHTEEELKERPPKTEEEILAEQMEAAHTIAMQDQADMWGMWPSHPAPAPALVAAPYGVPLALSHYSGLHTACWTFAMQAAAVAEAARLSANEPAQPYYAEGLYGMDYYSWTALKDAQRAMHAPSGGARHEIPTASASATASVGADPLSSGGGGTPNASSVDDFGKRKDGGISIRLDILNSRWTRKDSE</sequence>
<feature type="region of interest" description="Disordered" evidence="1">
    <location>
        <begin position="137"/>
        <end position="184"/>
    </location>
</feature>
<protein>
    <submittedName>
        <fullName evidence="2">Uncharacterized protein</fullName>
    </submittedName>
</protein>